<name>A0A484KYY9_9ASTE</name>
<dbReference type="Proteomes" id="UP000595140">
    <property type="component" value="Unassembled WGS sequence"/>
</dbReference>
<organism evidence="1 2">
    <name type="scientific">Cuscuta campestris</name>
    <dbReference type="NCBI Taxonomy" id="132261"/>
    <lineage>
        <taxon>Eukaryota</taxon>
        <taxon>Viridiplantae</taxon>
        <taxon>Streptophyta</taxon>
        <taxon>Embryophyta</taxon>
        <taxon>Tracheophyta</taxon>
        <taxon>Spermatophyta</taxon>
        <taxon>Magnoliopsida</taxon>
        <taxon>eudicotyledons</taxon>
        <taxon>Gunneridae</taxon>
        <taxon>Pentapetalae</taxon>
        <taxon>asterids</taxon>
        <taxon>lamiids</taxon>
        <taxon>Solanales</taxon>
        <taxon>Convolvulaceae</taxon>
        <taxon>Cuscuteae</taxon>
        <taxon>Cuscuta</taxon>
        <taxon>Cuscuta subgen. Grammica</taxon>
        <taxon>Cuscuta sect. Cleistogrammica</taxon>
    </lineage>
</organism>
<evidence type="ECO:0000313" key="1">
    <source>
        <dbReference type="EMBL" id="VFQ69674.1"/>
    </source>
</evidence>
<protein>
    <submittedName>
        <fullName evidence="1">Uncharacterized protein</fullName>
    </submittedName>
</protein>
<dbReference type="EMBL" id="OOIL02000814">
    <property type="protein sequence ID" value="VFQ69674.1"/>
    <property type="molecule type" value="Genomic_DNA"/>
</dbReference>
<reference evidence="1 2" key="1">
    <citation type="submission" date="2018-04" db="EMBL/GenBank/DDBJ databases">
        <authorList>
            <person name="Vogel A."/>
        </authorList>
    </citation>
    <scope>NUCLEOTIDE SEQUENCE [LARGE SCALE GENOMIC DNA]</scope>
</reference>
<proteinExistence type="predicted"/>
<keyword evidence="2" id="KW-1185">Reference proteome</keyword>
<dbReference type="AlphaFoldDB" id="A0A484KYY9"/>
<gene>
    <name evidence="1" type="ORF">CCAM_LOCUS11450</name>
</gene>
<evidence type="ECO:0000313" key="2">
    <source>
        <dbReference type="Proteomes" id="UP000595140"/>
    </source>
</evidence>
<accession>A0A484KYY9</accession>
<sequence>MEEQLELELLRVCRPFAAPPSTIAGDHHSSGQAAALFSCFFSFSCCNSSSVYRRLRVNDLQFLPIGACGRIEWRDVGEDMR</sequence>